<evidence type="ECO:0000256" key="1">
    <source>
        <dbReference type="SAM" id="MobiDB-lite"/>
    </source>
</evidence>
<name>A0AAV9MRB2_9EURO</name>
<accession>A0AAV9MRB2</accession>
<feature type="compositionally biased region" description="Low complexity" evidence="1">
    <location>
        <begin position="210"/>
        <end position="222"/>
    </location>
</feature>
<comment type="caution">
    <text evidence="2">The sequence shown here is derived from an EMBL/GenBank/DDBJ whole genome shotgun (WGS) entry which is preliminary data.</text>
</comment>
<keyword evidence="3" id="KW-1185">Reference proteome</keyword>
<sequence length="306" mass="33602">MTVIFQLIARADRKSGSSAQRDVACQYRDCAGDTADVVIYYRESDDLRLVTGNIYFMSGTVVLERHFPPKFYVVFAVPITGTKDLPLADILLSMTAVVTAELYKVDEESGLGFVDVPFDQYDLRERRVVVSELTLPVQTARGKFKNLLPFLTVDKPVDLHVKLQLETPEDRAYGFPLNISLTRSDTRSQSKSSSSVFTTPTKPRMLGSLPPVVDSSPVASSPGLKDKGKASNSMTEGRLSPSRPVSDEDDDAAALASHRTESPLLPSASGESPEPLNSPTIDADITQYQSSSRPRRKRARQQASNE</sequence>
<dbReference type="Proteomes" id="UP001358417">
    <property type="component" value="Unassembled WGS sequence"/>
</dbReference>
<evidence type="ECO:0008006" key="4">
    <source>
        <dbReference type="Google" id="ProtNLM"/>
    </source>
</evidence>
<proteinExistence type="predicted"/>
<gene>
    <name evidence="2" type="ORF">LTR84_012416</name>
</gene>
<evidence type="ECO:0000313" key="3">
    <source>
        <dbReference type="Proteomes" id="UP001358417"/>
    </source>
</evidence>
<feature type="region of interest" description="Disordered" evidence="1">
    <location>
        <begin position="183"/>
        <end position="306"/>
    </location>
</feature>
<reference evidence="2 3" key="1">
    <citation type="submission" date="2023-08" db="EMBL/GenBank/DDBJ databases">
        <title>Black Yeasts Isolated from many extreme environments.</title>
        <authorList>
            <person name="Coleine C."/>
            <person name="Stajich J.E."/>
            <person name="Selbmann L."/>
        </authorList>
    </citation>
    <scope>NUCLEOTIDE SEQUENCE [LARGE SCALE GENOMIC DNA]</scope>
    <source>
        <strain evidence="2 3">CCFEE 5792</strain>
    </source>
</reference>
<dbReference type="EMBL" id="JAVRRD010000072">
    <property type="protein sequence ID" value="KAK5042883.1"/>
    <property type="molecule type" value="Genomic_DNA"/>
</dbReference>
<organism evidence="2 3">
    <name type="scientific">Exophiala bonariae</name>
    <dbReference type="NCBI Taxonomy" id="1690606"/>
    <lineage>
        <taxon>Eukaryota</taxon>
        <taxon>Fungi</taxon>
        <taxon>Dikarya</taxon>
        <taxon>Ascomycota</taxon>
        <taxon>Pezizomycotina</taxon>
        <taxon>Eurotiomycetes</taxon>
        <taxon>Chaetothyriomycetidae</taxon>
        <taxon>Chaetothyriales</taxon>
        <taxon>Herpotrichiellaceae</taxon>
        <taxon>Exophiala</taxon>
    </lineage>
</organism>
<feature type="compositionally biased region" description="Low complexity" evidence="1">
    <location>
        <begin position="187"/>
        <end position="201"/>
    </location>
</feature>
<dbReference type="AlphaFoldDB" id="A0AAV9MRB2"/>
<dbReference type="RefSeq" id="XP_064699776.1">
    <property type="nucleotide sequence ID" value="XM_064855938.1"/>
</dbReference>
<dbReference type="GeneID" id="89980561"/>
<evidence type="ECO:0000313" key="2">
    <source>
        <dbReference type="EMBL" id="KAK5042883.1"/>
    </source>
</evidence>
<protein>
    <recommendedName>
        <fullName evidence="4">Arrestin-like N-terminal domain-containing protein</fullName>
    </recommendedName>
</protein>
<feature type="compositionally biased region" description="Polar residues" evidence="1">
    <location>
        <begin position="275"/>
        <end position="292"/>
    </location>
</feature>